<proteinExistence type="predicted"/>
<reference evidence="2" key="1">
    <citation type="journal article" date="2015" name="Genome Biol. Evol.">
        <title>Organellar Genomes of White Spruce (Picea glauca): Assembly and Annotation.</title>
        <authorList>
            <person name="Jackman S.D."/>
            <person name="Warren R.L."/>
            <person name="Gibb E.A."/>
            <person name="Vandervalk B.P."/>
            <person name="Mohamadi H."/>
            <person name="Chu J."/>
            <person name="Raymond A."/>
            <person name="Pleasance S."/>
            <person name="Coope R."/>
            <person name="Wildung M.R."/>
            <person name="Ritland C.E."/>
            <person name="Bousquet J."/>
            <person name="Jones S.J."/>
            <person name="Bohlmann J."/>
            <person name="Birol I."/>
        </authorList>
    </citation>
    <scope>NUCLEOTIDE SEQUENCE [LARGE SCALE GENOMIC DNA]</scope>
    <source>
        <tissue evidence="2">Flushing bud</tissue>
    </source>
</reference>
<organism evidence="2">
    <name type="scientific">Picea glauca</name>
    <name type="common">White spruce</name>
    <name type="synonym">Pinus glauca</name>
    <dbReference type="NCBI Taxonomy" id="3330"/>
    <lineage>
        <taxon>Eukaryota</taxon>
        <taxon>Viridiplantae</taxon>
        <taxon>Streptophyta</taxon>
        <taxon>Embryophyta</taxon>
        <taxon>Tracheophyta</taxon>
        <taxon>Spermatophyta</taxon>
        <taxon>Pinopsida</taxon>
        <taxon>Pinidae</taxon>
        <taxon>Conifers I</taxon>
        <taxon>Pinales</taxon>
        <taxon>Pinaceae</taxon>
        <taxon>Picea</taxon>
    </lineage>
</organism>
<accession>A0A117NHN6</accession>
<evidence type="ECO:0000256" key="1">
    <source>
        <dbReference type="SAM" id="SignalP"/>
    </source>
</evidence>
<feature type="signal peptide" evidence="1">
    <location>
        <begin position="1"/>
        <end position="23"/>
    </location>
</feature>
<geneLocation type="mitochondrion" evidence="2"/>
<gene>
    <name evidence="2" type="ORF">ABT39_MTgene4693</name>
</gene>
<dbReference type="AlphaFoldDB" id="A0A117NHN6"/>
<evidence type="ECO:0000313" key="2">
    <source>
        <dbReference type="EMBL" id="KUM48678.1"/>
    </source>
</evidence>
<name>A0A117NHN6_PICGL</name>
<keyword evidence="2" id="KW-0496">Mitochondrion</keyword>
<keyword evidence="1" id="KW-0732">Signal</keyword>
<feature type="chain" id="PRO_5007152037" evidence="1">
    <location>
        <begin position="24"/>
        <end position="44"/>
    </location>
</feature>
<dbReference type="EMBL" id="LKAM01000005">
    <property type="protein sequence ID" value="KUM48678.1"/>
    <property type="molecule type" value="Genomic_DNA"/>
</dbReference>
<comment type="caution">
    <text evidence="2">The sequence shown here is derived from an EMBL/GenBank/DDBJ whole genome shotgun (WGS) entry which is preliminary data.</text>
</comment>
<sequence>MVMSMPMLLLLPLLSLPIIQVKPLPMMVRRSACNCLWWPCIEVL</sequence>
<protein>
    <submittedName>
        <fullName evidence="2">Uncharacterized protein</fullName>
    </submittedName>
</protein>